<reference evidence="1 2" key="1">
    <citation type="submission" date="2016-07" db="EMBL/GenBank/DDBJ databases">
        <title>Draft genome sequence of Prauserella muralis DSM 45305, isolated from a mould-covered wall in an indoor environment.</title>
        <authorList>
            <person name="Ruckert C."/>
            <person name="Albersmeier A."/>
            <person name="Jiang C.-L."/>
            <person name="Jiang Y."/>
            <person name="Kalinowski J."/>
            <person name="Schneider O."/>
            <person name="Winkler A."/>
            <person name="Zotchev S.B."/>
        </authorList>
    </citation>
    <scope>NUCLEOTIDE SEQUENCE [LARGE SCALE GENOMIC DNA]</scope>
    <source>
        <strain evidence="1 2">DSM 45305</strain>
    </source>
</reference>
<sequence>MKAIRFHRYGGSDVLAYEDAPRPVPGQGQVLVTVAATSFNPLDAALRAGYLHDVFPLELPHVPGIDVAGTIAELGPGVEGWAVGDAVIAFLPINADGAAAEHVLAPAEVLAAAPTTVPLADAAALPAVGLTAWQSLFEHARLRAGQAILVNGAGGAVGGYAVQLAASAGARVVATASPRSAERVRGDGAERVLDHTATPVTEAAGERFDVVLNLVATTPGDTAALTGLVADGGVLVSTTTPGPEDPTRGVRSVRVLARSDAAQLAELVTRVDEGRLAVHVADRRPLTDLAAVHDRAAAAGLPGKTVLLPA</sequence>
<dbReference type="InterPro" id="IPR036291">
    <property type="entry name" value="NAD(P)-bd_dom_sf"/>
</dbReference>
<dbReference type="InterPro" id="IPR052733">
    <property type="entry name" value="Chloroplast_QOR"/>
</dbReference>
<dbReference type="GO" id="GO:0016491">
    <property type="term" value="F:oxidoreductase activity"/>
    <property type="evidence" value="ECO:0007669"/>
    <property type="project" value="InterPro"/>
</dbReference>
<dbReference type="SUPFAM" id="SSF50129">
    <property type="entry name" value="GroES-like"/>
    <property type="match status" value="1"/>
</dbReference>
<dbReference type="Gene3D" id="3.40.50.720">
    <property type="entry name" value="NAD(P)-binding Rossmann-like Domain"/>
    <property type="match status" value="1"/>
</dbReference>
<dbReference type="CDD" id="cd05289">
    <property type="entry name" value="MDR_like_2"/>
    <property type="match status" value="1"/>
</dbReference>
<dbReference type="InterPro" id="IPR020843">
    <property type="entry name" value="ER"/>
</dbReference>
<organism evidence="1 2">
    <name type="scientific">Prauserella muralis</name>
    <dbReference type="NCBI Taxonomy" id="588067"/>
    <lineage>
        <taxon>Bacteria</taxon>
        <taxon>Bacillati</taxon>
        <taxon>Actinomycetota</taxon>
        <taxon>Actinomycetes</taxon>
        <taxon>Pseudonocardiales</taxon>
        <taxon>Pseudonocardiaceae</taxon>
        <taxon>Prauserella</taxon>
    </lineage>
</organism>
<dbReference type="AlphaFoldDB" id="A0A2V4ASH4"/>
<dbReference type="InterPro" id="IPR011032">
    <property type="entry name" value="GroES-like_sf"/>
</dbReference>
<dbReference type="OrthoDB" id="9801186at2"/>
<dbReference type="Proteomes" id="UP000249915">
    <property type="component" value="Unassembled WGS sequence"/>
</dbReference>
<dbReference type="PANTHER" id="PTHR44013:SF1">
    <property type="entry name" value="ZINC-TYPE ALCOHOL DEHYDROGENASE-LIKE PROTEIN C16A3.02C"/>
    <property type="match status" value="1"/>
</dbReference>
<dbReference type="RefSeq" id="WP_112283095.1">
    <property type="nucleotide sequence ID" value="NZ_MASW01000005.1"/>
</dbReference>
<gene>
    <name evidence="1" type="ORF">BAY60_21840</name>
</gene>
<accession>A0A2V4ASH4</accession>
<dbReference type="InterPro" id="IPR013154">
    <property type="entry name" value="ADH-like_N"/>
</dbReference>
<dbReference type="PANTHER" id="PTHR44013">
    <property type="entry name" value="ZINC-TYPE ALCOHOL DEHYDROGENASE-LIKE PROTEIN C16A3.02C"/>
    <property type="match status" value="1"/>
</dbReference>
<evidence type="ECO:0000313" key="1">
    <source>
        <dbReference type="EMBL" id="PXY22491.1"/>
    </source>
</evidence>
<dbReference type="Pfam" id="PF13602">
    <property type="entry name" value="ADH_zinc_N_2"/>
    <property type="match status" value="1"/>
</dbReference>
<dbReference type="Pfam" id="PF08240">
    <property type="entry name" value="ADH_N"/>
    <property type="match status" value="1"/>
</dbReference>
<keyword evidence="2" id="KW-1185">Reference proteome</keyword>
<proteinExistence type="predicted"/>
<protein>
    <submittedName>
        <fullName evidence="1">NADPH:quinone reductase</fullName>
    </submittedName>
</protein>
<dbReference type="Gene3D" id="3.90.180.10">
    <property type="entry name" value="Medium-chain alcohol dehydrogenases, catalytic domain"/>
    <property type="match status" value="1"/>
</dbReference>
<dbReference type="SUPFAM" id="SSF51735">
    <property type="entry name" value="NAD(P)-binding Rossmann-fold domains"/>
    <property type="match status" value="1"/>
</dbReference>
<name>A0A2V4ASH4_9PSEU</name>
<evidence type="ECO:0000313" key="2">
    <source>
        <dbReference type="Proteomes" id="UP000249915"/>
    </source>
</evidence>
<comment type="caution">
    <text evidence="1">The sequence shown here is derived from an EMBL/GenBank/DDBJ whole genome shotgun (WGS) entry which is preliminary data.</text>
</comment>
<dbReference type="SMART" id="SM00829">
    <property type="entry name" value="PKS_ER"/>
    <property type="match status" value="1"/>
</dbReference>
<dbReference type="EMBL" id="MASW01000005">
    <property type="protein sequence ID" value="PXY22491.1"/>
    <property type="molecule type" value="Genomic_DNA"/>
</dbReference>